<reference evidence="1" key="1">
    <citation type="submission" date="2018-05" db="EMBL/GenBank/DDBJ databases">
        <authorList>
            <person name="Lanie J.A."/>
            <person name="Ng W.-L."/>
            <person name="Kazmierczak K.M."/>
            <person name="Andrzejewski T.M."/>
            <person name="Davidsen T.M."/>
            <person name="Wayne K.J."/>
            <person name="Tettelin H."/>
            <person name="Glass J.I."/>
            <person name="Rusch D."/>
            <person name="Podicherti R."/>
            <person name="Tsui H.-C.T."/>
            <person name="Winkler M.E."/>
        </authorList>
    </citation>
    <scope>NUCLEOTIDE SEQUENCE</scope>
</reference>
<evidence type="ECO:0000313" key="1">
    <source>
        <dbReference type="EMBL" id="SVD49341.1"/>
    </source>
</evidence>
<sequence>MMLFSLHIVAIAALAGICGSIGYQMGIKEGLRVSRLESEMNQAASEN</sequence>
<protein>
    <submittedName>
        <fullName evidence="1">Uncharacterized protein</fullName>
    </submittedName>
</protein>
<gene>
    <name evidence="1" type="ORF">METZ01_LOCUS402195</name>
</gene>
<accession>A0A382VTX6</accession>
<organism evidence="1">
    <name type="scientific">marine metagenome</name>
    <dbReference type="NCBI Taxonomy" id="408172"/>
    <lineage>
        <taxon>unclassified sequences</taxon>
        <taxon>metagenomes</taxon>
        <taxon>ecological metagenomes</taxon>
    </lineage>
</organism>
<dbReference type="AlphaFoldDB" id="A0A382VTX6"/>
<dbReference type="EMBL" id="UINC01154193">
    <property type="protein sequence ID" value="SVD49341.1"/>
    <property type="molecule type" value="Genomic_DNA"/>
</dbReference>
<name>A0A382VTX6_9ZZZZ</name>
<proteinExistence type="predicted"/>